<proteinExistence type="inferred from homology"/>
<reference evidence="4" key="1">
    <citation type="submission" date="2023-08" db="EMBL/GenBank/DDBJ databases">
        <authorList>
            <person name="Chen Y."/>
            <person name="Shah S."/>
            <person name="Dougan E. K."/>
            <person name="Thang M."/>
            <person name="Chan C."/>
        </authorList>
    </citation>
    <scope>NUCLEOTIDE SEQUENCE</scope>
</reference>
<accession>A0AA36JIT3</accession>
<keyword evidence="1" id="KW-0561">Oxygen transport</keyword>
<dbReference type="AlphaFoldDB" id="A0AA36JIT3"/>
<dbReference type="Gene3D" id="1.10.490.10">
    <property type="entry name" value="Globins"/>
    <property type="match status" value="1"/>
</dbReference>
<dbReference type="InterPro" id="IPR009050">
    <property type="entry name" value="Globin-like_sf"/>
</dbReference>
<protein>
    <recommendedName>
        <fullName evidence="3">Globin domain-containing protein</fullName>
    </recommendedName>
</protein>
<name>A0AA36JIT3_9DINO</name>
<keyword evidence="1" id="KW-0813">Transport</keyword>
<dbReference type="InterPro" id="IPR012292">
    <property type="entry name" value="Globin/Proto"/>
</dbReference>
<evidence type="ECO:0000259" key="3">
    <source>
        <dbReference type="PROSITE" id="PS01033"/>
    </source>
</evidence>
<dbReference type="PROSITE" id="PS01033">
    <property type="entry name" value="GLOBIN"/>
    <property type="match status" value="1"/>
</dbReference>
<comment type="similarity">
    <text evidence="1">Belongs to the globin family.</text>
</comment>
<keyword evidence="5" id="KW-1185">Reference proteome</keyword>
<evidence type="ECO:0000313" key="5">
    <source>
        <dbReference type="Proteomes" id="UP001178507"/>
    </source>
</evidence>
<organism evidence="4 5">
    <name type="scientific">Effrenium voratum</name>
    <dbReference type="NCBI Taxonomy" id="2562239"/>
    <lineage>
        <taxon>Eukaryota</taxon>
        <taxon>Sar</taxon>
        <taxon>Alveolata</taxon>
        <taxon>Dinophyceae</taxon>
        <taxon>Suessiales</taxon>
        <taxon>Symbiodiniaceae</taxon>
        <taxon>Effrenium</taxon>
    </lineage>
</organism>
<evidence type="ECO:0000256" key="2">
    <source>
        <dbReference type="SAM" id="MobiDB-lite"/>
    </source>
</evidence>
<gene>
    <name evidence="4" type="ORF">EVOR1521_LOCUS28357</name>
</gene>
<feature type="domain" description="Globin" evidence="3">
    <location>
        <begin position="158"/>
        <end position="304"/>
    </location>
</feature>
<dbReference type="GO" id="GO:0005344">
    <property type="term" value="F:oxygen carrier activity"/>
    <property type="evidence" value="ECO:0007669"/>
    <property type="project" value="UniProtKB-KW"/>
</dbReference>
<dbReference type="GO" id="GO:0019825">
    <property type="term" value="F:oxygen binding"/>
    <property type="evidence" value="ECO:0007669"/>
    <property type="project" value="InterPro"/>
</dbReference>
<evidence type="ECO:0000256" key="1">
    <source>
        <dbReference type="RuleBase" id="RU000356"/>
    </source>
</evidence>
<sequence>MSILWPYMARRQKLLEKTPWIPKLPGPKASPRGPGARPCARGLAHQRRRRAAERAGEPLGAGRGPGPRKRGSRGMREPRCDKLIPSKVLQAARMADDPQDAQGENEDEFEDEEDDMPEPTDKLDCDEFVDTFGDPQDYGDVLDVSALEIPIDSFEELRIPEPQIVKVQAGWQLLLSNAGSREAAGEAVYSALFEAAPSLQSLFKTPRAVQGMKFADAIGVIISKLRDPEEVKTIVDTLSFQHITTEVTIPRIEIFRDALLELFASELGDDIFTPDVRISLARIFHYMGGASLLDSAKLNMTPCN</sequence>
<evidence type="ECO:0000313" key="4">
    <source>
        <dbReference type="EMBL" id="CAJ1406376.1"/>
    </source>
</evidence>
<dbReference type="Pfam" id="PF00042">
    <property type="entry name" value="Globin"/>
    <property type="match status" value="1"/>
</dbReference>
<dbReference type="Proteomes" id="UP001178507">
    <property type="component" value="Unassembled WGS sequence"/>
</dbReference>
<dbReference type="GO" id="GO:0020037">
    <property type="term" value="F:heme binding"/>
    <property type="evidence" value="ECO:0007669"/>
    <property type="project" value="InterPro"/>
</dbReference>
<keyword evidence="1" id="KW-0408">Iron</keyword>
<dbReference type="EMBL" id="CAUJNA010003627">
    <property type="protein sequence ID" value="CAJ1406376.1"/>
    <property type="molecule type" value="Genomic_DNA"/>
</dbReference>
<keyword evidence="1" id="KW-0349">Heme</keyword>
<feature type="compositionally biased region" description="Acidic residues" evidence="2">
    <location>
        <begin position="97"/>
        <end position="118"/>
    </location>
</feature>
<comment type="caution">
    <text evidence="4">The sequence shown here is derived from an EMBL/GenBank/DDBJ whole genome shotgun (WGS) entry which is preliminary data.</text>
</comment>
<feature type="region of interest" description="Disordered" evidence="2">
    <location>
        <begin position="17"/>
        <end position="122"/>
    </location>
</feature>
<feature type="compositionally biased region" description="Basic and acidic residues" evidence="2">
    <location>
        <begin position="74"/>
        <end position="84"/>
    </location>
</feature>
<dbReference type="SUPFAM" id="SSF46458">
    <property type="entry name" value="Globin-like"/>
    <property type="match status" value="1"/>
</dbReference>
<dbReference type="InterPro" id="IPR000971">
    <property type="entry name" value="Globin"/>
</dbReference>
<keyword evidence="1" id="KW-0479">Metal-binding</keyword>